<keyword evidence="3" id="KW-1185">Reference proteome</keyword>
<feature type="compositionally biased region" description="Polar residues" evidence="1">
    <location>
        <begin position="58"/>
        <end position="81"/>
    </location>
</feature>
<gene>
    <name evidence="2" type="ORF">IAR55_000196</name>
</gene>
<feature type="compositionally biased region" description="Basic and acidic residues" evidence="1">
    <location>
        <begin position="142"/>
        <end position="151"/>
    </location>
</feature>
<dbReference type="KEGG" id="kne:92177456"/>
<feature type="compositionally biased region" description="Polar residues" evidence="1">
    <location>
        <begin position="132"/>
        <end position="141"/>
    </location>
</feature>
<dbReference type="EMBL" id="JBCAWK010000001">
    <property type="protein sequence ID" value="KAK8869629.1"/>
    <property type="molecule type" value="Genomic_DNA"/>
</dbReference>
<accession>A0AAW0Z653</accession>
<dbReference type="GeneID" id="92177456"/>
<protein>
    <submittedName>
        <fullName evidence="2">Uncharacterized protein</fullName>
    </submittedName>
</protein>
<evidence type="ECO:0000256" key="1">
    <source>
        <dbReference type="SAM" id="MobiDB-lite"/>
    </source>
</evidence>
<reference evidence="2 3" key="1">
    <citation type="journal article" date="2024" name="bioRxiv">
        <title>Comparative genomics of Cryptococcus and Kwoniella reveals pathogenesis evolution and contrasting karyotype dynamics via intercentromeric recombination or chromosome fusion.</title>
        <authorList>
            <person name="Coelho M.A."/>
            <person name="David-Palma M."/>
            <person name="Shea T."/>
            <person name="Bowers K."/>
            <person name="McGinley-Smith S."/>
            <person name="Mohammad A.W."/>
            <person name="Gnirke A."/>
            <person name="Yurkov A.M."/>
            <person name="Nowrousian M."/>
            <person name="Sun S."/>
            <person name="Cuomo C.A."/>
            <person name="Heitman J."/>
        </authorList>
    </citation>
    <scope>NUCLEOTIDE SEQUENCE [LARGE SCALE GENOMIC DNA]</scope>
    <source>
        <strain evidence="2 3">CBS 13917</strain>
    </source>
</reference>
<dbReference type="AlphaFoldDB" id="A0AAW0Z653"/>
<feature type="region of interest" description="Disordered" evidence="1">
    <location>
        <begin position="1"/>
        <end position="81"/>
    </location>
</feature>
<feature type="region of interest" description="Disordered" evidence="1">
    <location>
        <begin position="103"/>
        <end position="151"/>
    </location>
</feature>
<comment type="caution">
    <text evidence="2">The sequence shown here is derived from an EMBL/GenBank/DDBJ whole genome shotgun (WGS) entry which is preliminary data.</text>
</comment>
<sequence>MSDSYNSNTDPNTTGHGSRQSQDQSRKGGQFWTDYVSRIPPEEMNKMTSNAFRKIYSNGATHENDSSVPRTGASQEWGTISGLTPEQQVVVAKEVMENFAALADQRATPTSANASEARSRGATGERAGLRSGDNTSNASSKRSGDGGESKP</sequence>
<dbReference type="Proteomes" id="UP001388673">
    <property type="component" value="Unassembled WGS sequence"/>
</dbReference>
<proteinExistence type="predicted"/>
<feature type="compositionally biased region" description="Polar residues" evidence="1">
    <location>
        <begin position="1"/>
        <end position="23"/>
    </location>
</feature>
<organism evidence="2 3">
    <name type="scientific">Kwoniella newhampshirensis</name>
    <dbReference type="NCBI Taxonomy" id="1651941"/>
    <lineage>
        <taxon>Eukaryota</taxon>
        <taxon>Fungi</taxon>
        <taxon>Dikarya</taxon>
        <taxon>Basidiomycota</taxon>
        <taxon>Agaricomycotina</taxon>
        <taxon>Tremellomycetes</taxon>
        <taxon>Tremellales</taxon>
        <taxon>Cryptococcaceae</taxon>
        <taxon>Kwoniella</taxon>
    </lineage>
</organism>
<evidence type="ECO:0000313" key="2">
    <source>
        <dbReference type="EMBL" id="KAK8869629.1"/>
    </source>
</evidence>
<name>A0AAW0Z653_9TREE</name>
<evidence type="ECO:0000313" key="3">
    <source>
        <dbReference type="Proteomes" id="UP001388673"/>
    </source>
</evidence>
<feature type="compositionally biased region" description="Polar residues" evidence="1">
    <location>
        <begin position="107"/>
        <end position="116"/>
    </location>
</feature>
<dbReference type="RefSeq" id="XP_066805875.1">
    <property type="nucleotide sequence ID" value="XM_066943333.1"/>
</dbReference>